<dbReference type="Gene3D" id="2.30.42.10">
    <property type="match status" value="1"/>
</dbReference>
<evidence type="ECO:0000313" key="2">
    <source>
        <dbReference type="EMBL" id="AIT08284.1"/>
    </source>
</evidence>
<dbReference type="KEGG" id="stax:MC45_14855"/>
<dbReference type="AlphaFoldDB" id="A0A097EL31"/>
<dbReference type="InterPro" id="IPR036034">
    <property type="entry name" value="PDZ_sf"/>
</dbReference>
<gene>
    <name evidence="2" type="ORF">MC45_14855</name>
</gene>
<dbReference type="SUPFAM" id="SSF52096">
    <property type="entry name" value="ClpP/crotonase"/>
    <property type="match status" value="1"/>
</dbReference>
<evidence type="ECO:0000259" key="1">
    <source>
        <dbReference type="SMART" id="SM00245"/>
    </source>
</evidence>
<organism evidence="2 3">
    <name type="scientific">Sphingomonas taxi</name>
    <dbReference type="NCBI Taxonomy" id="1549858"/>
    <lineage>
        <taxon>Bacteria</taxon>
        <taxon>Pseudomonadati</taxon>
        <taxon>Pseudomonadota</taxon>
        <taxon>Alphaproteobacteria</taxon>
        <taxon>Sphingomonadales</taxon>
        <taxon>Sphingomonadaceae</taxon>
        <taxon>Sphingomonas</taxon>
    </lineage>
</organism>
<dbReference type="InterPro" id="IPR029045">
    <property type="entry name" value="ClpP/crotonase-like_dom_sf"/>
</dbReference>
<dbReference type="Gene3D" id="3.90.226.10">
    <property type="entry name" value="2-enoyl-CoA Hydratase, Chain A, domain 1"/>
    <property type="match status" value="1"/>
</dbReference>
<dbReference type="eggNOG" id="COG0793">
    <property type="taxonomic scope" value="Bacteria"/>
</dbReference>
<feature type="domain" description="Tail specific protease" evidence="1">
    <location>
        <begin position="156"/>
        <end position="364"/>
    </location>
</feature>
<name>A0A097EL31_9SPHN</name>
<dbReference type="STRING" id="1549858.MC45_14855"/>
<dbReference type="Proteomes" id="UP000033200">
    <property type="component" value="Chromosome"/>
</dbReference>
<dbReference type="MEROPS" id="S41.012"/>
<dbReference type="HOGENOM" id="CLU_031949_2_0_5"/>
<dbReference type="InterPro" id="IPR005151">
    <property type="entry name" value="Tail-specific_protease"/>
</dbReference>
<dbReference type="InterPro" id="IPR041613">
    <property type="entry name" value="Pept_S41_N"/>
</dbReference>
<dbReference type="GO" id="GO:0007165">
    <property type="term" value="P:signal transduction"/>
    <property type="evidence" value="ECO:0007669"/>
    <property type="project" value="TreeGrafter"/>
</dbReference>
<protein>
    <submittedName>
        <fullName evidence="2">Peptidase S41</fullName>
    </submittedName>
</protein>
<dbReference type="GO" id="GO:0008236">
    <property type="term" value="F:serine-type peptidase activity"/>
    <property type="evidence" value="ECO:0007669"/>
    <property type="project" value="InterPro"/>
</dbReference>
<accession>A0A097EL31</accession>
<dbReference type="EMBL" id="CP009571">
    <property type="protein sequence ID" value="AIT08284.1"/>
    <property type="molecule type" value="Genomic_DNA"/>
</dbReference>
<dbReference type="GO" id="GO:0030288">
    <property type="term" value="C:outer membrane-bounded periplasmic space"/>
    <property type="evidence" value="ECO:0007669"/>
    <property type="project" value="TreeGrafter"/>
</dbReference>
<dbReference type="CDD" id="cd07561">
    <property type="entry name" value="Peptidase_S41_CPP_like"/>
    <property type="match status" value="1"/>
</dbReference>
<dbReference type="PANTHER" id="PTHR32060">
    <property type="entry name" value="TAIL-SPECIFIC PROTEASE"/>
    <property type="match status" value="1"/>
</dbReference>
<dbReference type="Gene3D" id="3.30.750.170">
    <property type="match status" value="1"/>
</dbReference>
<dbReference type="GO" id="GO:0006508">
    <property type="term" value="P:proteolysis"/>
    <property type="evidence" value="ECO:0007669"/>
    <property type="project" value="InterPro"/>
</dbReference>
<dbReference type="GO" id="GO:0004175">
    <property type="term" value="F:endopeptidase activity"/>
    <property type="evidence" value="ECO:0007669"/>
    <property type="project" value="TreeGrafter"/>
</dbReference>
<proteinExistence type="predicted"/>
<sequence>MRDRQDWVAAQMREWYLFYDTLPASLDPTPYASVDTYLDALTATARAQNKDRHFTYLTSIKEENAYYSSGSTAGFGWRFGLTADGHLYVTEAFEGAPGLAANVDRGAEILAIGTSASNLQTVASLFQSDGTGAALNTALGPDTAGTTRYFQVKDGSGTRTVAVAKSDFTLDPVSSRYGAQIITDGGQRYGYVNLRTFITTADAALRTAFARFKSAGVTNIIVDMRYNGGGLLSTAVLLTNLLGANRSTGDVMSYTSFRPEKASNNETTYFAPQTESVAATRIAFIGTRGTASASEYVINAYIPYLHANAGLIGTNTYGKPVGQIPLDKAACDDRLRVIAFALQNSARQGAYYNGLADTVEASCRAADDIAYPMGDPREASTRSALDFLQGKSCTRLTAAAGAEARALSVPIEREALMPTSGRISTARREVPGLF</sequence>
<keyword evidence="3" id="KW-1185">Reference proteome</keyword>
<dbReference type="Pfam" id="PF03572">
    <property type="entry name" value="Peptidase_S41"/>
    <property type="match status" value="1"/>
</dbReference>
<evidence type="ECO:0000313" key="3">
    <source>
        <dbReference type="Proteomes" id="UP000033200"/>
    </source>
</evidence>
<dbReference type="Pfam" id="PF18294">
    <property type="entry name" value="Pept_S41_N"/>
    <property type="match status" value="1"/>
</dbReference>
<dbReference type="PANTHER" id="PTHR32060:SF30">
    <property type="entry name" value="CARBOXY-TERMINAL PROCESSING PROTEASE CTPA"/>
    <property type="match status" value="1"/>
</dbReference>
<dbReference type="SMART" id="SM00245">
    <property type="entry name" value="TSPc"/>
    <property type="match status" value="1"/>
</dbReference>
<reference evidence="2 3" key="1">
    <citation type="submission" date="2014-09" db="EMBL/GenBank/DDBJ databases">
        <title>Using Illumina technology Improving SMRT sequencing Genome Assembly by RASTools.</title>
        <authorList>
            <person name="Zhou Y."/>
            <person name="Ma T."/>
            <person name="Liu T."/>
        </authorList>
    </citation>
    <scope>NUCLEOTIDE SEQUENCE [LARGE SCALE GENOMIC DNA]</scope>
    <source>
        <strain evidence="2 3">ATCC 55669</strain>
    </source>
</reference>